<keyword evidence="4" id="KW-1185">Reference proteome</keyword>
<feature type="region of interest" description="Disordered" evidence="1">
    <location>
        <begin position="75"/>
        <end position="121"/>
    </location>
</feature>
<sequence>MNKSQFYLSQCADAASKSTMYYRLGSVLVKGGKIMARGANHQRPNYETPRNGLPLSMHAEMACIFNATRGLSPALKQQVQPGRRTATPKTTTRKRDIQEKERTAADCRRASSAAPYQGRSRRTFYSSRQYHQDPYQYQGQEAEPASEHGHRVSPVARGGTRKKQGRTRHSGRVGRDIAGSTLYVCRVTREGFGCSKPCWRCVDWCVWAGIKRIFHWSAEEGRFICLKVGTSREPYQTTADTRFACGHTSVNGRPPL</sequence>
<feature type="region of interest" description="Disordered" evidence="1">
    <location>
        <begin position="137"/>
        <end position="173"/>
    </location>
</feature>
<reference evidence="3" key="1">
    <citation type="submission" date="2023-03" db="EMBL/GenBank/DDBJ databases">
        <title>Massive genome expansion in bonnet fungi (Mycena s.s.) driven by repeated elements and novel gene families across ecological guilds.</title>
        <authorList>
            <consortium name="Lawrence Berkeley National Laboratory"/>
            <person name="Harder C.B."/>
            <person name="Miyauchi S."/>
            <person name="Viragh M."/>
            <person name="Kuo A."/>
            <person name="Thoen E."/>
            <person name="Andreopoulos B."/>
            <person name="Lu D."/>
            <person name="Skrede I."/>
            <person name="Drula E."/>
            <person name="Henrissat B."/>
            <person name="Morin E."/>
            <person name="Kohler A."/>
            <person name="Barry K."/>
            <person name="LaButti K."/>
            <person name="Morin E."/>
            <person name="Salamov A."/>
            <person name="Lipzen A."/>
            <person name="Mereny Z."/>
            <person name="Hegedus B."/>
            <person name="Baldrian P."/>
            <person name="Stursova M."/>
            <person name="Weitz H."/>
            <person name="Taylor A."/>
            <person name="Grigoriev I.V."/>
            <person name="Nagy L.G."/>
            <person name="Martin F."/>
            <person name="Kauserud H."/>
        </authorList>
    </citation>
    <scope>NUCLEOTIDE SEQUENCE</scope>
    <source>
        <strain evidence="3">CBHHK067</strain>
    </source>
</reference>
<dbReference type="SUPFAM" id="SSF53927">
    <property type="entry name" value="Cytidine deaminase-like"/>
    <property type="match status" value="1"/>
</dbReference>
<dbReference type="InterPro" id="IPR002125">
    <property type="entry name" value="CMP_dCMP_dom"/>
</dbReference>
<dbReference type="AlphaFoldDB" id="A0AAD7G270"/>
<feature type="compositionally biased region" description="Basic residues" evidence="1">
    <location>
        <begin position="159"/>
        <end position="172"/>
    </location>
</feature>
<evidence type="ECO:0000313" key="3">
    <source>
        <dbReference type="EMBL" id="KAJ7658494.1"/>
    </source>
</evidence>
<proteinExistence type="predicted"/>
<dbReference type="Proteomes" id="UP001221757">
    <property type="component" value="Unassembled WGS sequence"/>
</dbReference>
<organism evidence="3 4">
    <name type="scientific">Mycena rosella</name>
    <name type="common">Pink bonnet</name>
    <name type="synonym">Agaricus rosellus</name>
    <dbReference type="NCBI Taxonomy" id="1033263"/>
    <lineage>
        <taxon>Eukaryota</taxon>
        <taxon>Fungi</taxon>
        <taxon>Dikarya</taxon>
        <taxon>Basidiomycota</taxon>
        <taxon>Agaricomycotina</taxon>
        <taxon>Agaricomycetes</taxon>
        <taxon>Agaricomycetidae</taxon>
        <taxon>Agaricales</taxon>
        <taxon>Marasmiineae</taxon>
        <taxon>Mycenaceae</taxon>
        <taxon>Mycena</taxon>
    </lineage>
</organism>
<evidence type="ECO:0000256" key="1">
    <source>
        <dbReference type="SAM" id="MobiDB-lite"/>
    </source>
</evidence>
<dbReference type="EMBL" id="JARKIE010000279">
    <property type="protein sequence ID" value="KAJ7658494.1"/>
    <property type="molecule type" value="Genomic_DNA"/>
</dbReference>
<dbReference type="Pfam" id="PF00383">
    <property type="entry name" value="dCMP_cyt_deam_1"/>
    <property type="match status" value="1"/>
</dbReference>
<dbReference type="InterPro" id="IPR016193">
    <property type="entry name" value="Cytidine_deaminase-like"/>
</dbReference>
<dbReference type="GO" id="GO:0003824">
    <property type="term" value="F:catalytic activity"/>
    <property type="evidence" value="ECO:0007669"/>
    <property type="project" value="InterPro"/>
</dbReference>
<feature type="domain" description="CMP/dCMP-type deaminase" evidence="2">
    <location>
        <begin position="1"/>
        <end position="69"/>
    </location>
</feature>
<evidence type="ECO:0000313" key="4">
    <source>
        <dbReference type="Proteomes" id="UP001221757"/>
    </source>
</evidence>
<dbReference type="GO" id="GO:0006139">
    <property type="term" value="P:nucleobase-containing compound metabolic process"/>
    <property type="evidence" value="ECO:0007669"/>
    <property type="project" value="UniProtKB-ARBA"/>
</dbReference>
<gene>
    <name evidence="3" type="ORF">B0H17DRAFT_1163248</name>
</gene>
<evidence type="ECO:0000259" key="2">
    <source>
        <dbReference type="Pfam" id="PF00383"/>
    </source>
</evidence>
<comment type="caution">
    <text evidence="3">The sequence shown here is derived from an EMBL/GenBank/DDBJ whole genome shotgun (WGS) entry which is preliminary data.</text>
</comment>
<name>A0AAD7G270_MYCRO</name>
<feature type="compositionally biased region" description="Basic and acidic residues" evidence="1">
    <location>
        <begin position="93"/>
        <end position="109"/>
    </location>
</feature>
<accession>A0AAD7G270</accession>
<dbReference type="Gene3D" id="3.40.140.10">
    <property type="entry name" value="Cytidine Deaminase, domain 2"/>
    <property type="match status" value="1"/>
</dbReference>
<protein>
    <recommendedName>
        <fullName evidence="2">CMP/dCMP-type deaminase domain-containing protein</fullName>
    </recommendedName>
</protein>